<accession>A0A0H2XDQ9</accession>
<dbReference type="HOGENOM" id="CLU_1913133_0_0_4"/>
<evidence type="ECO:0000313" key="3">
    <source>
        <dbReference type="Proteomes" id="UP000006693"/>
    </source>
</evidence>
<dbReference type="AlphaFoldDB" id="A0A0H2XDQ9"/>
<feature type="compositionally biased region" description="Basic and acidic residues" evidence="1">
    <location>
        <begin position="42"/>
        <end position="60"/>
    </location>
</feature>
<keyword evidence="3" id="KW-1185">Reference proteome</keyword>
<feature type="compositionally biased region" description="Low complexity" evidence="1">
    <location>
        <begin position="123"/>
        <end position="132"/>
    </location>
</feature>
<name>A0A0H2XDQ9_BURMA</name>
<proteinExistence type="predicted"/>
<feature type="region of interest" description="Disordered" evidence="1">
    <location>
        <begin position="101"/>
        <end position="132"/>
    </location>
</feature>
<feature type="compositionally biased region" description="Basic and acidic residues" evidence="1">
    <location>
        <begin position="20"/>
        <end position="35"/>
    </location>
</feature>
<sequence>MGRAVPADLSDLGDGGANANDDRLGARAGADRENHAGLGGARTRDGRLMDGEPARGFARDRRGRRRPRGAEGCADRLLLHGSRARAAMAEARLRRVDRDRVRHRRGMPSAAARRAAAHRLTRRAAPACARAR</sequence>
<dbReference type="Proteomes" id="UP000006693">
    <property type="component" value="Chromosome 2"/>
</dbReference>
<gene>
    <name evidence="2" type="ordered locus">BMAA1162</name>
</gene>
<dbReference type="EMBL" id="CP000011">
    <property type="protein sequence ID" value="AAY59318.1"/>
    <property type="molecule type" value="Genomic_DNA"/>
</dbReference>
<organism evidence="2 3">
    <name type="scientific">Burkholderia mallei (strain ATCC 23344)</name>
    <dbReference type="NCBI Taxonomy" id="243160"/>
    <lineage>
        <taxon>Bacteria</taxon>
        <taxon>Pseudomonadati</taxon>
        <taxon>Pseudomonadota</taxon>
        <taxon>Betaproteobacteria</taxon>
        <taxon>Burkholderiales</taxon>
        <taxon>Burkholderiaceae</taxon>
        <taxon>Burkholderia</taxon>
        <taxon>pseudomallei group</taxon>
    </lineage>
</organism>
<reference evidence="2 3" key="1">
    <citation type="journal article" date="2004" name="Proc. Natl. Acad. Sci. U.S.A.">
        <title>Structural flexibility in the Burkholderia mallei genome.</title>
        <authorList>
            <person name="Nierman W.C."/>
            <person name="DeShazer D."/>
            <person name="Kim H.S."/>
            <person name="Tettelin H."/>
            <person name="Nelson K.E."/>
            <person name="Feldblyum T."/>
            <person name="Ulrich R.L."/>
            <person name="Ronning C.M."/>
            <person name="Brinkac L.M."/>
            <person name="Daugherty S.C."/>
            <person name="Davidsen T.D."/>
            <person name="Deboy R.T."/>
            <person name="Dimitrov G."/>
            <person name="Dodson R.J."/>
            <person name="Durkin A.S."/>
            <person name="Gwinn M.L."/>
            <person name="Haft D.H."/>
            <person name="Khouri H."/>
            <person name="Kolonay J.F."/>
            <person name="Madupu R."/>
            <person name="Mohammoud Y."/>
            <person name="Nelson W.C."/>
            <person name="Radune D."/>
            <person name="Romero C.M."/>
            <person name="Sarria S."/>
            <person name="Selengut J."/>
            <person name="Shamblin C."/>
            <person name="Sullivan S.A."/>
            <person name="White O."/>
            <person name="Yu Y."/>
            <person name="Zafar N."/>
            <person name="Zhou L."/>
            <person name="Fraser C.M."/>
        </authorList>
    </citation>
    <scope>NUCLEOTIDE SEQUENCE [LARGE SCALE GENOMIC DNA]</scope>
    <source>
        <strain evidence="2 3">ATCC 23344</strain>
    </source>
</reference>
<evidence type="ECO:0000256" key="1">
    <source>
        <dbReference type="SAM" id="MobiDB-lite"/>
    </source>
</evidence>
<protein>
    <submittedName>
        <fullName evidence="2">Uncharacterized protein</fullName>
    </submittedName>
</protein>
<dbReference type="KEGG" id="bma:BMAA1162"/>
<feature type="region of interest" description="Disordered" evidence="1">
    <location>
        <begin position="1"/>
        <end position="70"/>
    </location>
</feature>
<evidence type="ECO:0000313" key="2">
    <source>
        <dbReference type="EMBL" id="AAY59318.1"/>
    </source>
</evidence>